<accession>A0A444WIE2</accession>
<reference evidence="1 2" key="1">
    <citation type="submission" date="2014-12" db="EMBL/GenBank/DDBJ databases">
        <title>Genome sequence of Flavobacterium beibuense RSKm HC5.</title>
        <authorList>
            <person name="Kim J.F."/>
            <person name="Song J.Y."/>
            <person name="Kwak M.-J."/>
            <person name="Lee S.-W."/>
        </authorList>
    </citation>
    <scope>NUCLEOTIDE SEQUENCE [LARGE SCALE GENOMIC DNA]</scope>
    <source>
        <strain evidence="1 2">RSKm HC5</strain>
    </source>
</reference>
<sequence>MKLDKAKIYIFFILITLFLFSCQSEENVVLQDDTENLISGSQLVDKMLQLTQNPVWADNIIDSTDCFSVKLPVNVLVNGQELHIAEISDFISVDDIFNESQQDVDMVQVELPATVVYADYTESEILTQEDWDLASDCVNTASTGLKCLRFVYPLSVNIYDTVFQVADVQVMDDDMEFYGFLNNLNVNVLSAIAYPVVVVKPGGEEVSCNNNNELLSTLSMFYECD</sequence>
<dbReference type="OrthoDB" id="832379at2"/>
<protein>
    <recommendedName>
        <fullName evidence="3">Lipoprotein</fullName>
    </recommendedName>
</protein>
<organism evidence="1 2">
    <name type="scientific">Flavobacterium beibuense</name>
    <dbReference type="NCBI Taxonomy" id="657326"/>
    <lineage>
        <taxon>Bacteria</taxon>
        <taxon>Pseudomonadati</taxon>
        <taxon>Bacteroidota</taxon>
        <taxon>Flavobacteriia</taxon>
        <taxon>Flavobacteriales</taxon>
        <taxon>Flavobacteriaceae</taxon>
        <taxon>Flavobacterium</taxon>
    </lineage>
</organism>
<dbReference type="PROSITE" id="PS51257">
    <property type="entry name" value="PROKAR_LIPOPROTEIN"/>
    <property type="match status" value="1"/>
</dbReference>
<dbReference type="AlphaFoldDB" id="A0A444WIE2"/>
<evidence type="ECO:0008006" key="3">
    <source>
        <dbReference type="Google" id="ProtNLM"/>
    </source>
</evidence>
<dbReference type="Proteomes" id="UP000289775">
    <property type="component" value="Unassembled WGS sequence"/>
</dbReference>
<keyword evidence="2" id="KW-1185">Reference proteome</keyword>
<proteinExistence type="predicted"/>
<name>A0A444WIE2_9FLAO</name>
<dbReference type="EMBL" id="JUIW01000001">
    <property type="protein sequence ID" value="RYJ45649.1"/>
    <property type="molecule type" value="Genomic_DNA"/>
</dbReference>
<evidence type="ECO:0000313" key="2">
    <source>
        <dbReference type="Proteomes" id="UP000289775"/>
    </source>
</evidence>
<evidence type="ECO:0000313" key="1">
    <source>
        <dbReference type="EMBL" id="RYJ45649.1"/>
    </source>
</evidence>
<comment type="caution">
    <text evidence="1">The sequence shown here is derived from an EMBL/GenBank/DDBJ whole genome shotgun (WGS) entry which is preliminary data.</text>
</comment>
<dbReference type="RefSeq" id="WP_129749419.1">
    <property type="nucleotide sequence ID" value="NZ_JUIW01000001.1"/>
</dbReference>
<gene>
    <name evidence="1" type="ORF">NU09_0241</name>
</gene>